<protein>
    <submittedName>
        <fullName evidence="9">Apolipoprotein Bb, tandem duplicate 1</fullName>
    </submittedName>
</protein>
<dbReference type="InterPro" id="IPR001747">
    <property type="entry name" value="Vitellogenin_N"/>
</dbReference>
<dbReference type="PROSITE" id="PS51211">
    <property type="entry name" value="VITELLOGENIN"/>
    <property type="match status" value="1"/>
</dbReference>
<dbReference type="Gene3D" id="2.20.50.20">
    <property type="entry name" value="Lipovitellin. Chain A, domain 3"/>
    <property type="match status" value="1"/>
</dbReference>
<dbReference type="Pfam" id="PF06448">
    <property type="entry name" value="DUF1081"/>
    <property type="match status" value="1"/>
</dbReference>
<evidence type="ECO:0000259" key="8">
    <source>
        <dbReference type="PROSITE" id="PS51211"/>
    </source>
</evidence>
<dbReference type="InterPro" id="IPR009454">
    <property type="entry name" value="Lipid_transpt_open_b-sht"/>
</dbReference>
<dbReference type="InterPro" id="IPR011030">
    <property type="entry name" value="Lipovitellin_superhlx_dom"/>
</dbReference>
<evidence type="ECO:0000256" key="7">
    <source>
        <dbReference type="PROSITE-ProRule" id="PRU00557"/>
    </source>
</evidence>
<dbReference type="SUPFAM" id="SSF48431">
    <property type="entry name" value="Lipovitellin-phosvitin complex, superhelical domain"/>
    <property type="match status" value="1"/>
</dbReference>
<dbReference type="Gene3D" id="2.30.230.10">
    <property type="entry name" value="Lipovitellin, beta-sheet shell regions, chain A"/>
    <property type="match status" value="1"/>
</dbReference>
<evidence type="ECO:0000256" key="2">
    <source>
        <dbReference type="ARBA" id="ARBA00022448"/>
    </source>
</evidence>
<dbReference type="GO" id="GO:0042953">
    <property type="term" value="P:lipoprotein transport"/>
    <property type="evidence" value="ECO:0007669"/>
    <property type="project" value="TreeGrafter"/>
</dbReference>
<dbReference type="InterPro" id="IPR015816">
    <property type="entry name" value="Vitellinogen_b-sht_N"/>
</dbReference>
<dbReference type="GO" id="GO:0050750">
    <property type="term" value="F:low-density lipoprotein particle receptor binding"/>
    <property type="evidence" value="ECO:0007669"/>
    <property type="project" value="TreeGrafter"/>
</dbReference>
<evidence type="ECO:0000313" key="9">
    <source>
        <dbReference type="Ensembl" id="ENSHCOP00000008092.1"/>
    </source>
</evidence>
<dbReference type="GO" id="GO:0120020">
    <property type="term" value="F:cholesterol transfer activity"/>
    <property type="evidence" value="ECO:0007669"/>
    <property type="project" value="TreeGrafter"/>
</dbReference>
<dbReference type="PANTHER" id="PTHR13769">
    <property type="entry name" value="APOLIPOPROTEIN B"/>
    <property type="match status" value="1"/>
</dbReference>
<keyword evidence="5" id="KW-0445">Lipid transport</keyword>
<evidence type="ECO:0000256" key="3">
    <source>
        <dbReference type="ARBA" id="ARBA00022525"/>
    </source>
</evidence>
<dbReference type="GO" id="GO:0034359">
    <property type="term" value="C:mature chylomicron"/>
    <property type="evidence" value="ECO:0007669"/>
    <property type="project" value="TreeGrafter"/>
</dbReference>
<dbReference type="GO" id="GO:0042632">
    <property type="term" value="P:cholesterol homeostasis"/>
    <property type="evidence" value="ECO:0007669"/>
    <property type="project" value="TreeGrafter"/>
</dbReference>
<keyword evidence="6" id="KW-0325">Glycoprotein</keyword>
<accession>A0A3Q2XUY2</accession>
<comment type="caution">
    <text evidence="7">Lacks conserved residue(s) required for the propagation of feature annotation.</text>
</comment>
<dbReference type="SMART" id="SM01169">
    <property type="entry name" value="DUF1943"/>
    <property type="match status" value="1"/>
</dbReference>
<evidence type="ECO:0000256" key="1">
    <source>
        <dbReference type="ARBA" id="ARBA00004613"/>
    </source>
</evidence>
<evidence type="ECO:0000256" key="4">
    <source>
        <dbReference type="ARBA" id="ARBA00022729"/>
    </source>
</evidence>
<dbReference type="InterPro" id="IPR052418">
    <property type="entry name" value="Apolipoprotein_B"/>
</dbReference>
<feature type="domain" description="Vitellogenin" evidence="8">
    <location>
        <begin position="1"/>
        <end position="658"/>
    </location>
</feature>
<dbReference type="Pfam" id="PF09172">
    <property type="entry name" value="Vit_open_b-sht"/>
    <property type="match status" value="1"/>
</dbReference>
<dbReference type="InterPro" id="IPR015819">
    <property type="entry name" value="Lipid_transp_b-sht_shell"/>
</dbReference>
<keyword evidence="10" id="KW-1185">Reference proteome</keyword>
<dbReference type="GO" id="GO:0006642">
    <property type="term" value="P:triglyceride mobilization"/>
    <property type="evidence" value="ECO:0007669"/>
    <property type="project" value="TreeGrafter"/>
</dbReference>
<evidence type="ECO:0000256" key="6">
    <source>
        <dbReference type="ARBA" id="ARBA00023180"/>
    </source>
</evidence>
<reference evidence="9" key="1">
    <citation type="submission" date="2025-08" db="UniProtKB">
        <authorList>
            <consortium name="Ensembl"/>
        </authorList>
    </citation>
    <scope>IDENTIFICATION</scope>
</reference>
<name>A0A3Q2XUY2_HIPCM</name>
<proteinExistence type="predicted"/>
<evidence type="ECO:0000313" key="10">
    <source>
        <dbReference type="Proteomes" id="UP000264820"/>
    </source>
</evidence>
<dbReference type="InterPro" id="IPR015817">
    <property type="entry name" value="Vitellinogen_open_b-sht_sub1"/>
</dbReference>
<dbReference type="GO" id="GO:0030301">
    <property type="term" value="P:cholesterol transport"/>
    <property type="evidence" value="ECO:0007669"/>
    <property type="project" value="TreeGrafter"/>
</dbReference>
<sequence length="2471" mass="271814">REKNGYPLKVVVEGVYDVKLYPEEGETTTALNIKRGIISALAVPVMEEDKNKNMPTVHGMCETFYTINAREDIATDISLERDLSTCDRFVPTRDYTSPLALISGMQYPLSKLVRSSQTCNYKFDNEKKHMTSGSCTEKHILIPFSHKGEYGVTNVGKQELTLVHVSTSNDRIFDHGDNVKGLHMDTVEHKTYFQDKEVYLDLMSELVNLPETEGERRAHFFRQMVTMVRGMKTETLSGAIPEALVMSRVLTYQVLAQCGTPECSSAIMQILRGFQTTAIEVDATVFALGLVSNPSALLINDMLEMVKYKPSKPIMYALSNVVKSLFLYSVIGNMAPAVVPASPALRSSVLQCVNQPAASLAVQQAAIQVYRLTPISDEGRELLIQVLLDSATPLQKRIAAYLVVMKNPLPSDLARLAAALPTEKDTQFKSFVVSHMTNILSSTETKTEELRQKIRDAIQDNEIGPVMNPTKFSRNYRMGSVEGNMIFEGTSYLPKEAMLEMTLKAFGFDIDMMEIGIEGKGFEPTVEALFGDNGFFPDTAMKTMYFVSDNMHAVKEIVQSFLPGLRNAEMKRQISQNFMKEVGQNLNVLMRKLQTTKSPEAMMYLRLFGNELGYLKTSELEAMAYSLLKGLMTKADNTIFAHYIFMDNDFFLPTVTGVPLKITLSGTFTPGVKAGFKIARDMVIIFAFMPSAGVEFTTHVGAYIPEYLNSGLEMHSNIFHESGLQAKISMGRDHVKLTIPAPKSPTKLIKMTNTLVAVNDLRVVTLPPMVTNKVDVSECTPFFAGMKYCTALQYTDAFSQDTAPYFPIAGDSRFALELHPTGEVTEYTATLAYELLKEGDEGSLEVMKKGMLQIQLLVPTLNVDASVTADMKREEELELKLKSEVKVMDAVSKQEIAMKYGNIFFRLHSYKYGAEIPYLQNFRVPAMPEISLPETLFLNTYAVYYFNKERFTVAIPVPLGGKSTKELNFPPALTTPHLSLPEFGLEIVSMEIPIPEVFVPERLTFTVPLFGKAEVSTQMKSNLYDLETSFAAGKDVMEAPSYSAKFDVKGTSPFEILSFKIEGSGLLATTDSLKAQMKGSLSHKFLEASVSFVEDATITDKINVHSHSKIEATSPFSLNVDIDHNSLTGINAEKISVDSSFKGTFKAGPLSAKTVSNQTFYIIPFKPNAKFDSLLELESTIVQAKNRITATFVDGDLLVVSNTNAFEDTLTHSAEFSFADSKASLKCHSSARALGMKIHHKAEASAGAGKVALRVETNADHREDLIYSLLTSSLDVNGLTVNSDANIKLLKNTAMHKATLRLDKNGLVTSGTNTLRSPLSLDNTFNINYADMTAIAKCSTIGNLFGTYMSHTSDLEIIGLAAKFTNDARFNSQLLRFDHNIRSSIVPFDFNLDAIFNADGDLALYGKHSAQLYGKFLLRAQPLAFATSHECRASVSQALDNGLSLETTLDNKMDAGLSMNEQKAIVSLKSKINNHAFNQDMSVYNTAEGTGMSISANILTNIINAESTDNQEFGVSGFLKYDKNTNCHIIQFPLLENVPVFLEGVKDVLVGVAELVRDYIKNERIGEKLEALPQRVSEFVAQLNIEGKVIQLKEYISDLTPKYLISMEDADAAFRSLRIIVDGNLISRSLTKSMHYLKMNYLPSMPEINLSEITLPEISFPTLPHFPVDKLVKSLSVPEIELPTIPSDIIVPCFGKLSAEIRFNTPIYTVKTSAELQNATEKVMTPQFKAMITSQGTSPSFEILNYKIDSTAQIALPKMSRVVLAETLKINHLALVVDHLASLSLYGLSEGMAASLETNYKHLVDLPIVSVNSDAVVTQKAIVRQDGYTLTLTVDNVGKSVAQESNHNSTLYLSLSPSLVTLTFSGNTDLKTATMKQQVTAEASPYIYKFNLLSNMKAPIVKSSVVSASGNVNFITMKADLKANHDTELTGVVRGLLSNGINIVALPDELFADFQNKFNSRVTIFGAPTAKIDLRNDYSAALTLNNQKLNTIYTARLNQAVMTYNLTVDNNRNEAGAFIAMDGNVNLDFLNNPISVPAIQIPFVDMRTPAIKDVNLYELMGLKHLMISPKQNVDLDAKIVYQKKKAAPIAVIMSLIEIPPVGDLITELSFKSSVISVNVNTGLNAADDLVFRLGATTTSVFEGLKAKLDGTASLTSKRGIKLANSLSLENRHIEGTHDSTFSVSSETLEAATSVASVARISLPILSLELNQRLVGDTKSKTKAHSTVNIKGDYNIPVVKAVGKANTDWSLKLERTSEDISIETVMKANVDGKVLDDYIVLGVLDSDVNLFLNNGLRSTSKVIADVKLNHGPTKVINFDLSDSVSLQASLSRMYATLKHLSNNELNLFSLNTNGKHFVQATVDIAPVSSLTADIEINLSQPSTLGDFTISEKTAVDVTVAKQKISTNGKFISPLYTSNFDALLEGNAPVFKGTLKSSATSTFVILDYDMDGELMIFLECNYMYSTAIFSSTE</sequence>
<dbReference type="Ensembl" id="ENSHCOT00000000884.1">
    <property type="protein sequence ID" value="ENSHCOP00000008092.1"/>
    <property type="gene ID" value="ENSHCOG00000010447.1"/>
</dbReference>
<organism evidence="9 10">
    <name type="scientific">Hippocampus comes</name>
    <name type="common">Tiger tail seahorse</name>
    <dbReference type="NCBI Taxonomy" id="109280"/>
    <lineage>
        <taxon>Eukaryota</taxon>
        <taxon>Metazoa</taxon>
        <taxon>Chordata</taxon>
        <taxon>Craniata</taxon>
        <taxon>Vertebrata</taxon>
        <taxon>Euteleostomi</taxon>
        <taxon>Actinopterygii</taxon>
        <taxon>Neopterygii</taxon>
        <taxon>Teleostei</taxon>
        <taxon>Neoteleostei</taxon>
        <taxon>Acanthomorphata</taxon>
        <taxon>Syngnathiaria</taxon>
        <taxon>Syngnathiformes</taxon>
        <taxon>Syngnathoidei</taxon>
        <taxon>Syngnathidae</taxon>
        <taxon>Hippocampus</taxon>
    </lineage>
</organism>
<comment type="subcellular location">
    <subcellularLocation>
        <location evidence="1">Secreted</location>
    </subcellularLocation>
</comment>
<dbReference type="GO" id="GO:0034361">
    <property type="term" value="C:very-low-density lipoprotein particle"/>
    <property type="evidence" value="ECO:0007669"/>
    <property type="project" value="TreeGrafter"/>
</dbReference>
<dbReference type="InterPro" id="IPR015255">
    <property type="entry name" value="Vitellinogen_open_b-sht"/>
</dbReference>
<dbReference type="Gene3D" id="2.20.80.10">
    <property type="entry name" value="Lipovitellin-phosvitin complex, chain A, domain 4"/>
    <property type="match status" value="1"/>
</dbReference>
<keyword evidence="2" id="KW-0813">Transport</keyword>
<reference evidence="9" key="2">
    <citation type="submission" date="2025-09" db="UniProtKB">
        <authorList>
            <consortium name="Ensembl"/>
        </authorList>
    </citation>
    <scope>IDENTIFICATION</scope>
</reference>
<keyword evidence="4" id="KW-0732">Signal</keyword>
<dbReference type="PANTHER" id="PTHR13769:SF5">
    <property type="entry name" value="APOLIPOPROTEIN B-100-RELATED"/>
    <property type="match status" value="1"/>
</dbReference>
<dbReference type="Proteomes" id="UP000264820">
    <property type="component" value="Unplaced"/>
</dbReference>
<dbReference type="SMART" id="SM00638">
    <property type="entry name" value="LPD_N"/>
    <property type="match status" value="1"/>
</dbReference>
<dbReference type="GO" id="GO:0034362">
    <property type="term" value="C:low-density lipoprotein particle"/>
    <property type="evidence" value="ECO:0007669"/>
    <property type="project" value="TreeGrafter"/>
</dbReference>
<keyword evidence="3" id="KW-0964">Secreted</keyword>
<dbReference type="Gene3D" id="1.25.10.20">
    <property type="entry name" value="Vitellinogen, superhelical"/>
    <property type="match status" value="2"/>
</dbReference>
<dbReference type="GeneTree" id="ENSGT00590000083139"/>
<dbReference type="Pfam" id="PF01347">
    <property type="entry name" value="Vitellogenin_N"/>
    <property type="match status" value="2"/>
</dbReference>
<evidence type="ECO:0000256" key="5">
    <source>
        <dbReference type="ARBA" id="ARBA00023055"/>
    </source>
</evidence>
<dbReference type="SUPFAM" id="SSF56968">
    <property type="entry name" value="Lipovitellin-phosvitin complex, beta-sheet shell regions"/>
    <property type="match status" value="2"/>
</dbReference>